<dbReference type="AlphaFoldDB" id="A0A5K7S868"/>
<dbReference type="Proteomes" id="UP001193389">
    <property type="component" value="Chromosome"/>
</dbReference>
<dbReference type="KEGG" id="anf:AQPE_1887"/>
<evidence type="ECO:0000313" key="1">
    <source>
        <dbReference type="EMBL" id="BBE17730.1"/>
    </source>
</evidence>
<protein>
    <submittedName>
        <fullName evidence="1">Uncharacterized protein</fullName>
    </submittedName>
</protein>
<dbReference type="EMBL" id="AP018694">
    <property type="protein sequence ID" value="BBE17730.1"/>
    <property type="molecule type" value="Genomic_DNA"/>
</dbReference>
<evidence type="ECO:0000313" key="2">
    <source>
        <dbReference type="Proteomes" id="UP001193389"/>
    </source>
</evidence>
<accession>A0A5K7S868</accession>
<proteinExistence type="predicted"/>
<gene>
    <name evidence="1" type="ORF">AQPE_1887</name>
</gene>
<reference evidence="1" key="1">
    <citation type="journal article" date="2020" name="Int. J. Syst. Evol. Microbiol.">
        <title>Aquipluma nitroreducens gen. nov. sp. nov., a novel facultatively anaerobic bacterium isolated from a freshwater lake.</title>
        <authorList>
            <person name="Watanabe M."/>
            <person name="Kojima H."/>
            <person name="Fukui M."/>
        </authorList>
    </citation>
    <scope>NUCLEOTIDE SEQUENCE</scope>
    <source>
        <strain evidence="1">MeG22</strain>
    </source>
</reference>
<name>A0A5K7S868_9BACT</name>
<keyword evidence="2" id="KW-1185">Reference proteome</keyword>
<sequence>MQRFAQRFAFRKYAEEHFLRLKDRFSDGLILATAQITDD</sequence>
<organism evidence="1 2">
    <name type="scientific">Aquipluma nitroreducens</name>
    <dbReference type="NCBI Taxonomy" id="2010828"/>
    <lineage>
        <taxon>Bacteria</taxon>
        <taxon>Pseudomonadati</taxon>
        <taxon>Bacteroidota</taxon>
        <taxon>Bacteroidia</taxon>
        <taxon>Marinilabiliales</taxon>
        <taxon>Prolixibacteraceae</taxon>
        <taxon>Aquipluma</taxon>
    </lineage>
</organism>